<dbReference type="STRING" id="658445.H744_2c1749"/>
<gene>
    <name evidence="1" type="ORF">H744_2c1749</name>
</gene>
<dbReference type="EMBL" id="CP005974">
    <property type="protein sequence ID" value="AJR08415.1"/>
    <property type="molecule type" value="Genomic_DNA"/>
</dbReference>
<organism evidence="1 2">
    <name type="scientific">Photobacterium gaetbulicola Gung47</name>
    <dbReference type="NCBI Taxonomy" id="658445"/>
    <lineage>
        <taxon>Bacteria</taxon>
        <taxon>Pseudomonadati</taxon>
        <taxon>Pseudomonadota</taxon>
        <taxon>Gammaproteobacteria</taxon>
        <taxon>Vibrionales</taxon>
        <taxon>Vibrionaceae</taxon>
        <taxon>Photobacterium</taxon>
    </lineage>
</organism>
<dbReference type="HOGENOM" id="CLU_2918665_0_0_6"/>
<dbReference type="AlphaFoldDB" id="A0A0C5WZE0"/>
<protein>
    <submittedName>
        <fullName evidence="1">Uncharacterized protein</fullName>
    </submittedName>
</protein>
<proteinExistence type="predicted"/>
<accession>A0A0C5WZE0</accession>
<dbReference type="Proteomes" id="UP000032303">
    <property type="component" value="Chromosome 2"/>
</dbReference>
<name>A0A0C5WZE0_9GAMM</name>
<evidence type="ECO:0000313" key="1">
    <source>
        <dbReference type="EMBL" id="AJR08415.1"/>
    </source>
</evidence>
<dbReference type="PATRIC" id="fig|658445.3.peg.3667"/>
<reference evidence="1 2" key="1">
    <citation type="submission" date="2013-05" db="EMBL/GenBank/DDBJ databases">
        <title>Complete genome sequence of the lipase-producing bacterium Photobacterium gaetbulicola Gung47.</title>
        <authorList>
            <person name="Kim Y.-O."/>
        </authorList>
    </citation>
    <scope>NUCLEOTIDE SEQUENCE [LARGE SCALE GENOMIC DNA]</scope>
    <source>
        <strain evidence="1 2">Gung47</strain>
    </source>
</reference>
<keyword evidence="2" id="KW-1185">Reference proteome</keyword>
<dbReference type="KEGG" id="pgb:H744_2c1749"/>
<evidence type="ECO:0000313" key="2">
    <source>
        <dbReference type="Proteomes" id="UP000032303"/>
    </source>
</evidence>
<sequence length="61" mass="7112">MVLHIKYLLSYLCLLVVDIERLLEQKINSEVGIVTLREIDVLKARGNIIIYIINLQSKHYS</sequence>